<organism evidence="1 2">
    <name type="scientific">Gossypium lobatum</name>
    <dbReference type="NCBI Taxonomy" id="34289"/>
    <lineage>
        <taxon>Eukaryota</taxon>
        <taxon>Viridiplantae</taxon>
        <taxon>Streptophyta</taxon>
        <taxon>Embryophyta</taxon>
        <taxon>Tracheophyta</taxon>
        <taxon>Spermatophyta</taxon>
        <taxon>Magnoliopsida</taxon>
        <taxon>eudicotyledons</taxon>
        <taxon>Gunneridae</taxon>
        <taxon>Pentapetalae</taxon>
        <taxon>rosids</taxon>
        <taxon>malvids</taxon>
        <taxon>Malvales</taxon>
        <taxon>Malvaceae</taxon>
        <taxon>Malvoideae</taxon>
        <taxon>Gossypium</taxon>
    </lineage>
</organism>
<evidence type="ECO:0000313" key="1">
    <source>
        <dbReference type="EMBL" id="MBA0572448.1"/>
    </source>
</evidence>
<proteinExistence type="predicted"/>
<keyword evidence="2" id="KW-1185">Reference proteome</keyword>
<gene>
    <name evidence="1" type="ORF">Golob_002789</name>
</gene>
<sequence length="53" mass="6022">SLYLDGIILETDSQRFWLTFSSDPVNDSDSSMLTKDCHHIVSGFQISIFLLDL</sequence>
<comment type="caution">
    <text evidence="1">The sequence shown here is derived from an EMBL/GenBank/DDBJ whole genome shotgun (WGS) entry which is preliminary data.</text>
</comment>
<name>A0A7J8N624_9ROSI</name>
<accession>A0A7J8N624</accession>
<dbReference type="Proteomes" id="UP000593572">
    <property type="component" value="Unassembled WGS sequence"/>
</dbReference>
<dbReference type="EMBL" id="JABEZX010000012">
    <property type="protein sequence ID" value="MBA0572448.1"/>
    <property type="molecule type" value="Genomic_DNA"/>
</dbReference>
<reference evidence="1 2" key="1">
    <citation type="journal article" date="2019" name="Genome Biol. Evol.">
        <title>Insights into the evolution of the New World diploid cottons (Gossypium, subgenus Houzingenia) based on genome sequencing.</title>
        <authorList>
            <person name="Grover C.E."/>
            <person name="Arick M.A. 2nd"/>
            <person name="Thrash A."/>
            <person name="Conover J.L."/>
            <person name="Sanders W.S."/>
            <person name="Peterson D.G."/>
            <person name="Frelichowski J.E."/>
            <person name="Scheffler J.A."/>
            <person name="Scheffler B.E."/>
            <person name="Wendel J.F."/>
        </authorList>
    </citation>
    <scope>NUCLEOTIDE SEQUENCE [LARGE SCALE GENOMIC DNA]</scope>
    <source>
        <strain evidence="1">157</strain>
        <tissue evidence="1">Leaf</tissue>
    </source>
</reference>
<evidence type="ECO:0000313" key="2">
    <source>
        <dbReference type="Proteomes" id="UP000593572"/>
    </source>
</evidence>
<dbReference type="AlphaFoldDB" id="A0A7J8N624"/>
<feature type="non-terminal residue" evidence="1">
    <location>
        <position position="1"/>
    </location>
</feature>
<protein>
    <submittedName>
        <fullName evidence="1">Uncharacterized protein</fullName>
    </submittedName>
</protein>